<dbReference type="InterPro" id="IPR027304">
    <property type="entry name" value="Trigger_fact/SurA_dom_sf"/>
</dbReference>
<dbReference type="PANTHER" id="PTHR47245">
    <property type="entry name" value="PEPTIDYLPROLYL ISOMERASE"/>
    <property type="match status" value="1"/>
</dbReference>
<dbReference type="Gene3D" id="1.10.4030.10">
    <property type="entry name" value="Porin chaperone SurA, peptide-binding domain"/>
    <property type="match status" value="1"/>
</dbReference>
<dbReference type="SUPFAM" id="SSF109998">
    <property type="entry name" value="Triger factor/SurA peptide-binding domain-like"/>
    <property type="match status" value="1"/>
</dbReference>
<dbReference type="PROSITE" id="PS01096">
    <property type="entry name" value="PPIC_PPIASE_1"/>
    <property type="match status" value="1"/>
</dbReference>
<evidence type="ECO:0000259" key="2">
    <source>
        <dbReference type="PROSITE" id="PS50198"/>
    </source>
</evidence>
<evidence type="ECO:0000256" key="1">
    <source>
        <dbReference type="PROSITE-ProRule" id="PRU00278"/>
    </source>
</evidence>
<reference evidence="3 4" key="1">
    <citation type="submission" date="2019-05" db="EMBL/GenBank/DDBJ databases">
        <authorList>
            <person name="Narsing Rao M.P."/>
            <person name="Li W.J."/>
        </authorList>
    </citation>
    <scope>NUCLEOTIDE SEQUENCE [LARGE SCALE GENOMIC DNA]</scope>
    <source>
        <strain evidence="3 4">SYSU_K30003</strain>
    </source>
</reference>
<dbReference type="GO" id="GO:0003755">
    <property type="term" value="F:peptidyl-prolyl cis-trans isomerase activity"/>
    <property type="evidence" value="ECO:0007669"/>
    <property type="project" value="UniProtKB-KW"/>
</dbReference>
<dbReference type="InterPro" id="IPR046357">
    <property type="entry name" value="PPIase_dom_sf"/>
</dbReference>
<protein>
    <submittedName>
        <fullName evidence="3">Foldase</fullName>
    </submittedName>
</protein>
<keyword evidence="1" id="KW-0697">Rotamase</keyword>
<dbReference type="OrthoDB" id="14196at2"/>
<dbReference type="Proteomes" id="UP000309676">
    <property type="component" value="Unassembled WGS sequence"/>
</dbReference>
<dbReference type="AlphaFoldDB" id="A0A5R9FWN7"/>
<keyword evidence="1" id="KW-0413">Isomerase</keyword>
<feature type="domain" description="PpiC" evidence="2">
    <location>
        <begin position="160"/>
        <end position="250"/>
    </location>
</feature>
<dbReference type="Gene3D" id="3.10.50.40">
    <property type="match status" value="1"/>
</dbReference>
<dbReference type="SUPFAM" id="SSF54534">
    <property type="entry name" value="FKBP-like"/>
    <property type="match status" value="1"/>
</dbReference>
<evidence type="ECO:0000313" key="3">
    <source>
        <dbReference type="EMBL" id="TLS48442.1"/>
    </source>
</evidence>
<dbReference type="Pfam" id="PF13616">
    <property type="entry name" value="Rotamase_3"/>
    <property type="match status" value="1"/>
</dbReference>
<dbReference type="InterPro" id="IPR050245">
    <property type="entry name" value="PrsA_foldase"/>
</dbReference>
<proteinExistence type="predicted"/>
<evidence type="ECO:0000313" key="4">
    <source>
        <dbReference type="Proteomes" id="UP000309676"/>
    </source>
</evidence>
<organism evidence="3 4">
    <name type="scientific">Paenibacillus antri</name>
    <dbReference type="NCBI Taxonomy" id="2582848"/>
    <lineage>
        <taxon>Bacteria</taxon>
        <taxon>Bacillati</taxon>
        <taxon>Bacillota</taxon>
        <taxon>Bacilli</taxon>
        <taxon>Bacillales</taxon>
        <taxon>Paenibacillaceae</taxon>
        <taxon>Paenibacillus</taxon>
    </lineage>
</organism>
<dbReference type="InterPro" id="IPR023058">
    <property type="entry name" value="PPIase_PpiC_CS"/>
</dbReference>
<accession>A0A5R9FWN7</accession>
<dbReference type="InterPro" id="IPR000297">
    <property type="entry name" value="PPIase_PpiC"/>
</dbReference>
<dbReference type="PANTHER" id="PTHR47245:SF2">
    <property type="entry name" value="PEPTIDYL-PROLYL CIS-TRANS ISOMERASE HP_0175-RELATED"/>
    <property type="match status" value="1"/>
</dbReference>
<keyword evidence="4" id="KW-1185">Reference proteome</keyword>
<dbReference type="RefSeq" id="WP_138198176.1">
    <property type="nucleotide sequence ID" value="NZ_VCIW01000036.1"/>
</dbReference>
<name>A0A5R9FWN7_9BACL</name>
<gene>
    <name evidence="3" type="ORF">FE782_30710</name>
</gene>
<sequence>MNDIVTTKWKIVSLVLLALLIAAALFPFLREQDSDLGPAASVNGVAISKQDVFDALLAADGGQTLSSMIDEELVRQAAEAAGVEVADEDIAEQMDAIKGQFPSEDDFLSTLAMYGMTVEGLEEQMAVEVQLKKLLEPQVTVTDEEIQTYYDENAASLEEPEQVKASHILVATEEEAKELRQRLSGGEDFATLAAEQSLDTGTVDAGGDLGFFEKGVMEEPFETAAFSIEVGQLSEPVETSNGFHIIQVSEKKAAYMPTLEEKKEEIREALVNEALSALSTTWLEEQRTNADVEEYL</sequence>
<comment type="caution">
    <text evidence="3">The sequence shown here is derived from an EMBL/GenBank/DDBJ whole genome shotgun (WGS) entry which is preliminary data.</text>
</comment>
<dbReference type="EMBL" id="VCIW01000036">
    <property type="protein sequence ID" value="TLS48442.1"/>
    <property type="molecule type" value="Genomic_DNA"/>
</dbReference>
<dbReference type="Pfam" id="PF13624">
    <property type="entry name" value="SurA_N_3"/>
    <property type="match status" value="1"/>
</dbReference>
<dbReference type="PROSITE" id="PS50198">
    <property type="entry name" value="PPIC_PPIASE_2"/>
    <property type="match status" value="1"/>
</dbReference>